<evidence type="ECO:0000313" key="3">
    <source>
        <dbReference type="EMBL" id="KIM70632.1"/>
    </source>
</evidence>
<feature type="compositionally biased region" description="Acidic residues" evidence="1">
    <location>
        <begin position="48"/>
        <end position="84"/>
    </location>
</feature>
<feature type="domain" description="Nuclear pore complex protein NUP96 C-terminal" evidence="2">
    <location>
        <begin position="415"/>
        <end position="725"/>
    </location>
</feature>
<feature type="region of interest" description="Disordered" evidence="1">
    <location>
        <begin position="171"/>
        <end position="200"/>
    </location>
</feature>
<dbReference type="Gene3D" id="1.25.40.690">
    <property type="match status" value="1"/>
</dbReference>
<name>A0A0C3B064_9AGAM</name>
<dbReference type="EMBL" id="KN822004">
    <property type="protein sequence ID" value="KIM70632.1"/>
    <property type="molecule type" value="Genomic_DNA"/>
</dbReference>
<sequence length="903" mass="100100">MARFSALVSDSSDDELGPYAPQDVHQPGPSGIPVTIGSGSSSGSDKIEVDDDEDEDEEETEDEEEEGGGEEEEEEEEEEMDENEMVVSPFKPTRQTRNHALQEDSDDEIQYEHSRLRSHSSTSSESDFEVHHHMDSSVVPLSQRVGIDAQKMHVMQTSLFRMPEEAAALQAMNKPTRSRFRLSPSVARKHSRESVGEGRLDSQERASFGHDIDPPIYRPSRKYARVEISASAVAGNENAVVDAGLALGRSFRVGWGPSGTLVHLGQLCGPSAQAPTSANSSVLSQTPAPFFSGIRDEISNRLSRLLQHHLSKTPIVRDEQDVPFADPPPELCFSSFASVYPQTDASYEASLFRLGHALFDPIDLHVAAEITVDVRNRISSLRRKAALSAWLKDAVTPSVNAHLKQQGSGNPADLIVTLLSGHQVEKACETATECGLTKLATLISQAPGDFEFREDVREQVQIWREQRIDVHISESTRKLYTILAGSTDILEGSKASSLERCSDVDPLGGLDWKRTFGIYLWYAEPMDATISQVYESYYRASQELPSRIASSVPHYLETSQGNRLPSDIRRPFSDALFSLIRLHAEPACSLSQILHPLSFGPSPCDYSLPWHLYIVLSRCMRVRDLSDRGSGDPPSDHDDESGKYEGHSPSADLLASCYAHQLEQLGMLQEAVFVLLHMEGSTGREKAIKDLLHRSADKLDDWATSGILGSLKIPLSWVNEAKALYAVHQGNVFDAYELYMAAGLHQAAHDLAVAELAPEAVIRQDFEFLVTLFERMSSQTIDNWHFKGKAYMDYARAMMRLPELHASLIDNDFLDDTEEQELEGLARSIPKLIDILPGLLPSQSDPRHRVALSEMISGLTANLDQTKPLALSHIRLTGVDEATKLHHVQATSFERFMRSIEVA</sequence>
<dbReference type="STRING" id="1036808.A0A0C3B064"/>
<accession>A0A0C3B064</accession>
<dbReference type="Pfam" id="PF12110">
    <property type="entry name" value="Nup96"/>
    <property type="match status" value="1"/>
</dbReference>
<evidence type="ECO:0000313" key="4">
    <source>
        <dbReference type="Proteomes" id="UP000053989"/>
    </source>
</evidence>
<reference evidence="4" key="2">
    <citation type="submission" date="2015-01" db="EMBL/GenBank/DDBJ databases">
        <title>Evolutionary Origins and Diversification of the Mycorrhizal Mutualists.</title>
        <authorList>
            <consortium name="DOE Joint Genome Institute"/>
            <consortium name="Mycorrhizal Genomics Consortium"/>
            <person name="Kohler A."/>
            <person name="Kuo A."/>
            <person name="Nagy L.G."/>
            <person name="Floudas D."/>
            <person name="Copeland A."/>
            <person name="Barry K.W."/>
            <person name="Cichocki N."/>
            <person name="Veneault-Fourrey C."/>
            <person name="LaButti K."/>
            <person name="Lindquist E.A."/>
            <person name="Lipzen A."/>
            <person name="Lundell T."/>
            <person name="Morin E."/>
            <person name="Murat C."/>
            <person name="Riley R."/>
            <person name="Ohm R."/>
            <person name="Sun H."/>
            <person name="Tunlid A."/>
            <person name="Henrissat B."/>
            <person name="Grigoriev I.V."/>
            <person name="Hibbett D.S."/>
            <person name="Martin F."/>
        </authorList>
    </citation>
    <scope>NUCLEOTIDE SEQUENCE [LARGE SCALE GENOMIC DNA]</scope>
    <source>
        <strain evidence="4">Foug A</strain>
    </source>
</reference>
<dbReference type="AlphaFoldDB" id="A0A0C3B064"/>
<evidence type="ECO:0000256" key="1">
    <source>
        <dbReference type="SAM" id="MobiDB-lite"/>
    </source>
</evidence>
<keyword evidence="4" id="KW-1185">Reference proteome</keyword>
<dbReference type="OrthoDB" id="3797628at2759"/>
<reference evidence="3 4" key="1">
    <citation type="submission" date="2014-04" db="EMBL/GenBank/DDBJ databases">
        <authorList>
            <consortium name="DOE Joint Genome Institute"/>
            <person name="Kuo A."/>
            <person name="Kohler A."/>
            <person name="Nagy L.G."/>
            <person name="Floudas D."/>
            <person name="Copeland A."/>
            <person name="Barry K.W."/>
            <person name="Cichocki N."/>
            <person name="Veneault-Fourrey C."/>
            <person name="LaButti K."/>
            <person name="Lindquist E.A."/>
            <person name="Lipzen A."/>
            <person name="Lundell T."/>
            <person name="Morin E."/>
            <person name="Murat C."/>
            <person name="Sun H."/>
            <person name="Tunlid A."/>
            <person name="Henrissat B."/>
            <person name="Grigoriev I.V."/>
            <person name="Hibbett D.S."/>
            <person name="Martin F."/>
            <person name="Nordberg H.P."/>
            <person name="Cantor M.N."/>
            <person name="Hua S.X."/>
        </authorList>
    </citation>
    <scope>NUCLEOTIDE SEQUENCE [LARGE SCALE GENOMIC DNA]</scope>
    <source>
        <strain evidence="3 4">Foug A</strain>
    </source>
</reference>
<dbReference type="Proteomes" id="UP000053989">
    <property type="component" value="Unassembled WGS sequence"/>
</dbReference>
<feature type="compositionally biased region" description="Basic and acidic residues" evidence="1">
    <location>
        <begin position="626"/>
        <end position="646"/>
    </location>
</feature>
<feature type="compositionally biased region" description="Low complexity" evidence="1">
    <location>
        <begin position="27"/>
        <end position="44"/>
    </location>
</feature>
<feature type="region of interest" description="Disordered" evidence="1">
    <location>
        <begin position="1"/>
        <end position="131"/>
    </location>
</feature>
<dbReference type="InterPro" id="IPR021967">
    <property type="entry name" value="Nup98_C"/>
</dbReference>
<feature type="region of interest" description="Disordered" evidence="1">
    <location>
        <begin position="626"/>
        <end position="647"/>
    </location>
</feature>
<proteinExistence type="predicted"/>
<dbReference type="HOGENOM" id="CLU_007424_0_0_1"/>
<dbReference type="InParanoid" id="A0A0C3B064"/>
<organism evidence="3 4">
    <name type="scientific">Scleroderma citrinum Foug A</name>
    <dbReference type="NCBI Taxonomy" id="1036808"/>
    <lineage>
        <taxon>Eukaryota</taxon>
        <taxon>Fungi</taxon>
        <taxon>Dikarya</taxon>
        <taxon>Basidiomycota</taxon>
        <taxon>Agaricomycotina</taxon>
        <taxon>Agaricomycetes</taxon>
        <taxon>Agaricomycetidae</taxon>
        <taxon>Boletales</taxon>
        <taxon>Sclerodermatineae</taxon>
        <taxon>Sclerodermataceae</taxon>
        <taxon>Scleroderma</taxon>
    </lineage>
</organism>
<gene>
    <name evidence="3" type="ORF">SCLCIDRAFT_12521</name>
</gene>
<protein>
    <recommendedName>
        <fullName evidence="2">Nuclear pore complex protein NUP96 C-terminal domain-containing protein</fullName>
    </recommendedName>
</protein>
<evidence type="ECO:0000259" key="2">
    <source>
        <dbReference type="Pfam" id="PF12110"/>
    </source>
</evidence>